<gene>
    <name evidence="2" type="ORF">HDK90DRAFT_67502</name>
</gene>
<sequence>MGDGMTMALFVCFPSSTFFFCLSIAPFSFFPSSQEATRINCLVSSTLPKKISLNLSPPPNVSFSPIKLDRPTHHPSTYLTPLSARCLLLSTSSNSVAQKAYCKNMQIAGKPACSPRGPDFISCRFDHHHPLTSGVENRLTWGCSNFHCFCPIQSAKTHSRPNGVIRTNSFVLSPCTFGLLCCCRRNSWKSGV</sequence>
<keyword evidence="1" id="KW-1133">Transmembrane helix</keyword>
<feature type="transmembrane region" description="Helical" evidence="1">
    <location>
        <begin position="7"/>
        <end position="30"/>
    </location>
</feature>
<evidence type="ECO:0008006" key="4">
    <source>
        <dbReference type="Google" id="ProtNLM"/>
    </source>
</evidence>
<organism evidence="2 3">
    <name type="scientific">Phyllosticta capitalensis</name>
    <dbReference type="NCBI Taxonomy" id="121624"/>
    <lineage>
        <taxon>Eukaryota</taxon>
        <taxon>Fungi</taxon>
        <taxon>Dikarya</taxon>
        <taxon>Ascomycota</taxon>
        <taxon>Pezizomycotina</taxon>
        <taxon>Dothideomycetes</taxon>
        <taxon>Dothideomycetes incertae sedis</taxon>
        <taxon>Botryosphaeriales</taxon>
        <taxon>Phyllostictaceae</taxon>
        <taxon>Phyllosticta</taxon>
    </lineage>
</organism>
<keyword evidence="3" id="KW-1185">Reference proteome</keyword>
<dbReference type="EMBL" id="JBBWRZ010000011">
    <property type="protein sequence ID" value="KAK8225818.1"/>
    <property type="molecule type" value="Genomic_DNA"/>
</dbReference>
<reference evidence="2 3" key="1">
    <citation type="submission" date="2024-04" db="EMBL/GenBank/DDBJ databases">
        <title>Phyllosticta paracitricarpa is synonymous to the EU quarantine fungus P. citricarpa based on phylogenomic analyses.</title>
        <authorList>
            <consortium name="Lawrence Berkeley National Laboratory"/>
            <person name="Van Ingen-Buijs V.A."/>
            <person name="Van Westerhoven A.C."/>
            <person name="Haridas S."/>
            <person name="Skiadas P."/>
            <person name="Martin F."/>
            <person name="Groenewald J.Z."/>
            <person name="Crous P.W."/>
            <person name="Seidl M.F."/>
        </authorList>
    </citation>
    <scope>NUCLEOTIDE SEQUENCE [LARGE SCALE GENOMIC DNA]</scope>
    <source>
        <strain evidence="2 3">CBS 123374</strain>
    </source>
</reference>
<evidence type="ECO:0000313" key="3">
    <source>
        <dbReference type="Proteomes" id="UP001492380"/>
    </source>
</evidence>
<comment type="caution">
    <text evidence="2">The sequence shown here is derived from an EMBL/GenBank/DDBJ whole genome shotgun (WGS) entry which is preliminary data.</text>
</comment>
<protein>
    <recommendedName>
        <fullName evidence="4">Secreted protein</fullName>
    </recommendedName>
</protein>
<evidence type="ECO:0000256" key="1">
    <source>
        <dbReference type="SAM" id="Phobius"/>
    </source>
</evidence>
<accession>A0ABR1YC99</accession>
<name>A0ABR1YC99_9PEZI</name>
<keyword evidence="1" id="KW-0472">Membrane</keyword>
<keyword evidence="1" id="KW-0812">Transmembrane</keyword>
<dbReference type="Proteomes" id="UP001492380">
    <property type="component" value="Unassembled WGS sequence"/>
</dbReference>
<proteinExistence type="predicted"/>
<evidence type="ECO:0000313" key="2">
    <source>
        <dbReference type="EMBL" id="KAK8225818.1"/>
    </source>
</evidence>